<reference evidence="1" key="1">
    <citation type="journal article" date="2015" name="Nature">
        <title>Complex archaea that bridge the gap between prokaryotes and eukaryotes.</title>
        <authorList>
            <person name="Spang A."/>
            <person name="Saw J.H."/>
            <person name="Jorgensen S.L."/>
            <person name="Zaremba-Niedzwiedzka K."/>
            <person name="Martijn J."/>
            <person name="Lind A.E."/>
            <person name="van Eijk R."/>
            <person name="Schleper C."/>
            <person name="Guy L."/>
            <person name="Ettema T.J."/>
        </authorList>
    </citation>
    <scope>NUCLEOTIDE SEQUENCE</scope>
</reference>
<comment type="caution">
    <text evidence="1">The sequence shown here is derived from an EMBL/GenBank/DDBJ whole genome shotgun (WGS) entry which is preliminary data.</text>
</comment>
<evidence type="ECO:0000313" key="1">
    <source>
        <dbReference type="EMBL" id="KKN70582.1"/>
    </source>
</evidence>
<sequence>MTLWLRTKELNVGDQNERCTCKFQGRHIGWQKLLTIAKNEDDPMYSKERIQRVEQLEPTHKADCEQN</sequence>
<organism evidence="1">
    <name type="scientific">marine sediment metagenome</name>
    <dbReference type="NCBI Taxonomy" id="412755"/>
    <lineage>
        <taxon>unclassified sequences</taxon>
        <taxon>metagenomes</taxon>
        <taxon>ecological metagenomes</taxon>
    </lineage>
</organism>
<dbReference type="AlphaFoldDB" id="A0A0F9T6N2"/>
<protein>
    <submittedName>
        <fullName evidence="1">Uncharacterized protein</fullName>
    </submittedName>
</protein>
<name>A0A0F9T6N2_9ZZZZ</name>
<gene>
    <name evidence="1" type="ORF">LCGC14_0430130</name>
</gene>
<dbReference type="EMBL" id="LAZR01000401">
    <property type="protein sequence ID" value="KKN70582.1"/>
    <property type="molecule type" value="Genomic_DNA"/>
</dbReference>
<accession>A0A0F9T6N2</accession>
<proteinExistence type="predicted"/>